<accession>A0AAE0EHU4</accession>
<name>A0AAE0EHU4_9ROSI</name>
<feature type="transmembrane region" description="Helical" evidence="2">
    <location>
        <begin position="39"/>
        <end position="57"/>
    </location>
</feature>
<dbReference type="GO" id="GO:0005886">
    <property type="term" value="C:plasma membrane"/>
    <property type="evidence" value="ECO:0007669"/>
    <property type="project" value="TreeGrafter"/>
</dbReference>
<keyword evidence="4" id="KW-1185">Reference proteome</keyword>
<dbReference type="EMBL" id="JANJYJ010000001">
    <property type="protein sequence ID" value="KAK3228906.1"/>
    <property type="molecule type" value="Genomic_DNA"/>
</dbReference>
<feature type="transmembrane region" description="Helical" evidence="2">
    <location>
        <begin position="290"/>
        <end position="307"/>
    </location>
</feature>
<dbReference type="FunFam" id="1.20.1250.20:FF:000267">
    <property type="entry name" value="AT3g60070/T2O9_50"/>
    <property type="match status" value="1"/>
</dbReference>
<feature type="transmembrane region" description="Helical" evidence="2">
    <location>
        <begin position="205"/>
        <end position="225"/>
    </location>
</feature>
<dbReference type="PANTHER" id="PTHR11328:SF28">
    <property type="entry name" value="MAJOR FACILITATOR SUPERFAMILY DOMAIN-CONTAINING PROTEIN 12"/>
    <property type="match status" value="1"/>
</dbReference>
<dbReference type="Proteomes" id="UP001281410">
    <property type="component" value="Unassembled WGS sequence"/>
</dbReference>
<dbReference type="Pfam" id="PF13347">
    <property type="entry name" value="MFS_2"/>
    <property type="match status" value="1"/>
</dbReference>
<feature type="transmembrane region" description="Helical" evidence="2">
    <location>
        <begin position="426"/>
        <end position="446"/>
    </location>
</feature>
<organism evidence="3 4">
    <name type="scientific">Dipteronia sinensis</name>
    <dbReference type="NCBI Taxonomy" id="43782"/>
    <lineage>
        <taxon>Eukaryota</taxon>
        <taxon>Viridiplantae</taxon>
        <taxon>Streptophyta</taxon>
        <taxon>Embryophyta</taxon>
        <taxon>Tracheophyta</taxon>
        <taxon>Spermatophyta</taxon>
        <taxon>Magnoliopsida</taxon>
        <taxon>eudicotyledons</taxon>
        <taxon>Gunneridae</taxon>
        <taxon>Pentapetalae</taxon>
        <taxon>rosids</taxon>
        <taxon>malvids</taxon>
        <taxon>Sapindales</taxon>
        <taxon>Sapindaceae</taxon>
        <taxon>Hippocastanoideae</taxon>
        <taxon>Acereae</taxon>
        <taxon>Dipteronia</taxon>
    </lineage>
</organism>
<feature type="transmembrane region" description="Helical" evidence="2">
    <location>
        <begin position="379"/>
        <end position="401"/>
    </location>
</feature>
<keyword evidence="2" id="KW-0472">Membrane</keyword>
<comment type="caution">
    <text evidence="3">The sequence shown here is derived from an EMBL/GenBank/DDBJ whole genome shotgun (WGS) entry which is preliminary data.</text>
</comment>
<dbReference type="PANTHER" id="PTHR11328">
    <property type="entry name" value="MAJOR FACILITATOR SUPERFAMILY DOMAIN-CONTAINING PROTEIN"/>
    <property type="match status" value="1"/>
</dbReference>
<evidence type="ECO:0000256" key="1">
    <source>
        <dbReference type="ARBA" id="ARBA00008335"/>
    </source>
</evidence>
<dbReference type="InterPro" id="IPR039672">
    <property type="entry name" value="MFS_2"/>
</dbReference>
<feature type="transmembrane region" description="Helical" evidence="2">
    <location>
        <begin position="171"/>
        <end position="193"/>
    </location>
</feature>
<evidence type="ECO:0000256" key="2">
    <source>
        <dbReference type="SAM" id="Phobius"/>
    </source>
</evidence>
<feature type="transmembrane region" description="Helical" evidence="2">
    <location>
        <begin position="99"/>
        <end position="121"/>
    </location>
</feature>
<feature type="transmembrane region" description="Helical" evidence="2">
    <location>
        <begin position="319"/>
        <end position="338"/>
    </location>
</feature>
<keyword evidence="2" id="KW-0812">Transmembrane</keyword>
<reference evidence="3" key="1">
    <citation type="journal article" date="2023" name="Plant J.">
        <title>Genome sequences and population genomics provide insights into the demographic history, inbreeding, and mutation load of two 'living fossil' tree species of Dipteronia.</title>
        <authorList>
            <person name="Feng Y."/>
            <person name="Comes H.P."/>
            <person name="Chen J."/>
            <person name="Zhu S."/>
            <person name="Lu R."/>
            <person name="Zhang X."/>
            <person name="Li P."/>
            <person name="Qiu J."/>
            <person name="Olsen K.M."/>
            <person name="Qiu Y."/>
        </authorList>
    </citation>
    <scope>NUCLEOTIDE SEQUENCE</scope>
    <source>
        <strain evidence="3">NBL</strain>
    </source>
</reference>
<evidence type="ECO:0000313" key="4">
    <source>
        <dbReference type="Proteomes" id="UP001281410"/>
    </source>
</evidence>
<sequence>MSPPIVMANSISDDDDDSFTTLGRRSVTYYGTGHMLNDITAACWFTYLLLFLTDIGLSPRAAASVMLSGQIADAFATIFTGELIDRFGHFKIWHGAGSVLVAVSFSSVFGGCMPCTILGTSSVMVETISYCVFAAIFNVGWAATQVSHMSMVNCITLNSTSRVVLMSCRNAFTMIANLGLYGIALIVFGVTKANTHAELENQYRWIAYVSIFIGCCFVGIFHLGTKEPRLKISSRGNSRARISWIYWFKKVLYYQVALVYMLTRLVLNVSQAYLAFYVINELRMADSAKALVPAIIYIFSFIVSIILQEMSWTGQRLKAYYTAGGILWIFCGAAILILPRNMSAYMYVISIFIGIANALMMVTGISMQNVLVGEDLNGCAFVCGSLSFMDKMSCGIALYILQSYQSTSPTRLDNFTVNLHNSVTRYGLGLVPAICSLLGVAVTYTMKLHTPYSKSLMEPLLE</sequence>
<protein>
    <recommendedName>
        <fullName evidence="5">Major facilitator superfamily domain-containing protein 12-like</fullName>
    </recommendedName>
</protein>
<feature type="transmembrane region" description="Helical" evidence="2">
    <location>
        <begin position="127"/>
        <end position="144"/>
    </location>
</feature>
<dbReference type="GO" id="GO:0015293">
    <property type="term" value="F:symporter activity"/>
    <property type="evidence" value="ECO:0007669"/>
    <property type="project" value="InterPro"/>
</dbReference>
<comment type="similarity">
    <text evidence="1">Belongs to the major facilitator superfamily.</text>
</comment>
<dbReference type="Gene3D" id="1.20.1250.20">
    <property type="entry name" value="MFS general substrate transporter like domains"/>
    <property type="match status" value="1"/>
</dbReference>
<evidence type="ECO:0008006" key="5">
    <source>
        <dbReference type="Google" id="ProtNLM"/>
    </source>
</evidence>
<keyword evidence="2" id="KW-1133">Transmembrane helix</keyword>
<dbReference type="GO" id="GO:0008643">
    <property type="term" value="P:carbohydrate transport"/>
    <property type="evidence" value="ECO:0007669"/>
    <property type="project" value="InterPro"/>
</dbReference>
<dbReference type="AlphaFoldDB" id="A0AAE0EHU4"/>
<gene>
    <name evidence="3" type="ORF">Dsin_000787</name>
</gene>
<dbReference type="SUPFAM" id="SSF103473">
    <property type="entry name" value="MFS general substrate transporter"/>
    <property type="match status" value="1"/>
</dbReference>
<feature type="transmembrane region" description="Helical" evidence="2">
    <location>
        <begin position="251"/>
        <end position="278"/>
    </location>
</feature>
<proteinExistence type="inferred from homology"/>
<feature type="transmembrane region" description="Helical" evidence="2">
    <location>
        <begin position="344"/>
        <end position="367"/>
    </location>
</feature>
<evidence type="ECO:0000313" key="3">
    <source>
        <dbReference type="EMBL" id="KAK3228906.1"/>
    </source>
</evidence>
<dbReference type="InterPro" id="IPR036259">
    <property type="entry name" value="MFS_trans_sf"/>
</dbReference>